<evidence type="ECO:0000313" key="5">
    <source>
        <dbReference type="Proteomes" id="UP000234212"/>
    </source>
</evidence>
<dbReference type="EMBL" id="JABXWP010000008">
    <property type="protein sequence ID" value="NVO88242.1"/>
    <property type="molecule type" value="Genomic_DNA"/>
</dbReference>
<organism evidence="2 7">
    <name type="scientific">Lacticaseibacillus rhamnosus</name>
    <name type="common">Lactobacillus rhamnosus</name>
    <dbReference type="NCBI Taxonomy" id="47715"/>
    <lineage>
        <taxon>Bacteria</taxon>
        <taxon>Bacillati</taxon>
        <taxon>Bacillota</taxon>
        <taxon>Bacilli</taxon>
        <taxon>Lactobacillales</taxon>
        <taxon>Lactobacillaceae</taxon>
        <taxon>Lacticaseibacillus</taxon>
    </lineage>
</organism>
<dbReference type="EMBL" id="PKJX01000005">
    <property type="protein sequence ID" value="PLA56148.1"/>
    <property type="molecule type" value="Genomic_DNA"/>
</dbReference>
<protein>
    <submittedName>
        <fullName evidence="2">Uncharacterized protein</fullName>
    </submittedName>
</protein>
<reference evidence="2 7" key="3">
    <citation type="submission" date="2020-06" db="EMBL/GenBank/DDBJ databases">
        <title>Lactobacillus rhamnosus QC,genome.</title>
        <authorList>
            <person name="Yi H."/>
            <person name="Jin M."/>
        </authorList>
    </citation>
    <scope>NUCLEOTIDE SEQUENCE [LARGE SCALE GENOMIC DNA]</scope>
    <source>
        <strain evidence="2 7">QC</strain>
    </source>
</reference>
<keyword evidence="1" id="KW-0472">Membrane</keyword>
<dbReference type="Proteomes" id="UP000307517">
    <property type="component" value="Unassembled WGS sequence"/>
</dbReference>
<evidence type="ECO:0000313" key="2">
    <source>
        <dbReference type="EMBL" id="NVO88242.1"/>
    </source>
</evidence>
<dbReference type="EMBL" id="SSHM01000001">
    <property type="protein sequence ID" value="THC79232.1"/>
    <property type="molecule type" value="Genomic_DNA"/>
</dbReference>
<comment type="caution">
    <text evidence="2">The sequence shown here is derived from an EMBL/GenBank/DDBJ whole genome shotgun (WGS) entry which is preliminary data.</text>
</comment>
<evidence type="ECO:0000313" key="3">
    <source>
        <dbReference type="EMBL" id="PLA56148.1"/>
    </source>
</evidence>
<dbReference type="Proteomes" id="UP000542889">
    <property type="component" value="Unassembled WGS sequence"/>
</dbReference>
<evidence type="ECO:0000313" key="6">
    <source>
        <dbReference type="Proteomes" id="UP000307517"/>
    </source>
</evidence>
<dbReference type="AlphaFoldDB" id="A0A5P5ZEJ4"/>
<evidence type="ECO:0000313" key="7">
    <source>
        <dbReference type="Proteomes" id="UP000542889"/>
    </source>
</evidence>
<gene>
    <name evidence="3" type="ORF">CYJ91_10765</name>
    <name evidence="4" type="ORF">E6L36_01680</name>
    <name evidence="2" type="ORF">HWN39_06960</name>
</gene>
<evidence type="ECO:0000313" key="4">
    <source>
        <dbReference type="EMBL" id="THC79232.1"/>
    </source>
</evidence>
<reference evidence="3 5" key="1">
    <citation type="submission" date="2017-12" db="EMBL/GenBank/DDBJ databases">
        <title>Phylogenetic diversity of female urinary microbiome.</title>
        <authorList>
            <person name="Thomas-White K."/>
            <person name="Wolfe A.J."/>
        </authorList>
    </citation>
    <scope>NUCLEOTIDE SEQUENCE [LARGE SCALE GENOMIC DNA]</scope>
    <source>
        <strain evidence="3 5">UMB0004</strain>
    </source>
</reference>
<reference evidence="4 6" key="2">
    <citation type="submission" date="2019-04" db="EMBL/GenBank/DDBJ databases">
        <title>Genome Announcement to Ensure Probiotic Safety of Lactobacillus rhamnosus UBLR-58.</title>
        <authorList>
            <person name="Sulthana A."/>
            <person name="Lakshmi S.G."/>
            <person name="Madempudi R.S."/>
        </authorList>
    </citation>
    <scope>NUCLEOTIDE SEQUENCE [LARGE SCALE GENOMIC DNA]</scope>
    <source>
        <strain evidence="4 6">UBLR-58</strain>
    </source>
</reference>
<keyword evidence="1" id="KW-1133">Transmembrane helix</keyword>
<proteinExistence type="predicted"/>
<sequence>MKSFRWSHFFSYLIMAIVLVFFAIVLYQVVMLGIQSVTNGFFINFGHH</sequence>
<dbReference type="RefSeq" id="WP_005685216.1">
    <property type="nucleotide sequence ID" value="NZ_BSWG01000014.1"/>
</dbReference>
<accession>A0A5P5ZEJ4</accession>
<dbReference type="Proteomes" id="UP000234212">
    <property type="component" value="Unassembled WGS sequence"/>
</dbReference>
<dbReference type="GeneID" id="69830282"/>
<keyword evidence="1" id="KW-0812">Transmembrane</keyword>
<evidence type="ECO:0000256" key="1">
    <source>
        <dbReference type="SAM" id="Phobius"/>
    </source>
</evidence>
<feature type="transmembrane region" description="Helical" evidence="1">
    <location>
        <begin position="12"/>
        <end position="34"/>
    </location>
</feature>
<name>A0A5P5ZEJ4_LACRH</name>